<evidence type="ECO:0000259" key="5">
    <source>
        <dbReference type="PROSITE" id="PS50109"/>
    </source>
</evidence>
<dbReference type="InterPro" id="IPR011990">
    <property type="entry name" value="TPR-like_helical_dom_sf"/>
</dbReference>
<organism evidence="6 7">
    <name type="scientific">Kinneretia aquatilis</name>
    <dbReference type="NCBI Taxonomy" id="2070761"/>
    <lineage>
        <taxon>Bacteria</taxon>
        <taxon>Pseudomonadati</taxon>
        <taxon>Pseudomonadota</taxon>
        <taxon>Betaproteobacteria</taxon>
        <taxon>Burkholderiales</taxon>
        <taxon>Sphaerotilaceae</taxon>
        <taxon>Roseateles</taxon>
    </lineage>
</organism>
<dbReference type="InterPro" id="IPR036097">
    <property type="entry name" value="HisK_dim/P_sf"/>
</dbReference>
<evidence type="ECO:0000256" key="4">
    <source>
        <dbReference type="SAM" id="Coils"/>
    </source>
</evidence>
<dbReference type="InterPro" id="IPR005467">
    <property type="entry name" value="His_kinase_dom"/>
</dbReference>
<dbReference type="SUPFAM" id="SSF47384">
    <property type="entry name" value="Homodimeric domain of signal transducing histidine kinase"/>
    <property type="match status" value="1"/>
</dbReference>
<dbReference type="EMBL" id="POSP01000003">
    <property type="protein sequence ID" value="PND37067.1"/>
    <property type="molecule type" value="Genomic_DNA"/>
</dbReference>
<dbReference type="Gene3D" id="1.25.40.10">
    <property type="entry name" value="Tetratricopeptide repeat domain"/>
    <property type="match status" value="1"/>
</dbReference>
<dbReference type="EC" id="2.7.13.3" evidence="2"/>
<protein>
    <recommendedName>
        <fullName evidence="2">histidine kinase</fullName>
        <ecNumber evidence="2">2.7.13.3</ecNumber>
    </recommendedName>
</protein>
<proteinExistence type="predicted"/>
<keyword evidence="3" id="KW-0597">Phosphoprotein</keyword>
<dbReference type="SMART" id="SM00387">
    <property type="entry name" value="HATPase_c"/>
    <property type="match status" value="1"/>
</dbReference>
<dbReference type="Gene3D" id="1.10.287.130">
    <property type="match status" value="1"/>
</dbReference>
<gene>
    <name evidence="6" type="ORF">C1O66_05620</name>
</gene>
<evidence type="ECO:0000256" key="3">
    <source>
        <dbReference type="ARBA" id="ARBA00022553"/>
    </source>
</evidence>
<keyword evidence="4" id="KW-0175">Coiled coil</keyword>
<dbReference type="Gene3D" id="3.30.565.10">
    <property type="entry name" value="Histidine kinase-like ATPase, C-terminal domain"/>
    <property type="match status" value="1"/>
</dbReference>
<dbReference type="PANTHER" id="PTHR43065">
    <property type="entry name" value="SENSOR HISTIDINE KINASE"/>
    <property type="match status" value="1"/>
</dbReference>
<keyword evidence="7" id="KW-1185">Reference proteome</keyword>
<sequence length="684" mass="76019">MVGWLDLQALAELQDLLRQSPSSSEAVEIEAYTLLLDLNTEAPKALRALQRCQELLNLAQALQHPLCEAAVWRVMQLLQSFLMLHPAALHSAGMAAKLYADAGEHELEQMMLESHNYVLFHAQMYEELYASCQSQLPRARQSRNVFCCRLIWGAASAAYTLGMRCPQLQQREEWWRQARELHLEALALSQTLQQTMMEAISLLNLAVVEASLGQVPAARAYLDRIGALTHLDAHRPGWEAWFGLAQALIELHEPRNNAAQEEAAWGGLLATARRLLDGGLNHAAAAEAALRTINHLGRQRNRLDDALWAMETLLDQQLQARQALAQNMSDTLSVALELPRLRQEKDRLMEQGFALEQSLAQRNQELSHALAKVQAEASIRAAAEAALQKAHDELEAQVRARSAELELALRTLMRQEKQLALSRMVVGVAHEMNTPLGNARMAASTMQDQCQDLRAQTQLGQLRRSELDQALNRLQEGSELVDRNLARAGQLVERFKALAISQHQEAPQQLDLAAQLRQWAQAWQARLPGPDFRLDISGLPERLAWQGFPRALHEVLDQLFDNSLQHGWAGRTQGWAGLALSQIRTPGDETEEREAVQLLWQDDGPGIPAEHLPHVLEPFFCTRLGQGGSGLGLSTAHSLVCELMGGRLELQSPPGQGCQVRITLPRLPAAAPVPAWPDHSAQPD</sequence>
<evidence type="ECO:0000256" key="1">
    <source>
        <dbReference type="ARBA" id="ARBA00000085"/>
    </source>
</evidence>
<feature type="coiled-coil region" evidence="4">
    <location>
        <begin position="356"/>
        <end position="400"/>
    </location>
</feature>
<evidence type="ECO:0000256" key="2">
    <source>
        <dbReference type="ARBA" id="ARBA00012438"/>
    </source>
</evidence>
<accession>A0A2N8KUC6</accession>
<dbReference type="GO" id="GO:0000155">
    <property type="term" value="F:phosphorelay sensor kinase activity"/>
    <property type="evidence" value="ECO:0007669"/>
    <property type="project" value="InterPro"/>
</dbReference>
<dbReference type="SUPFAM" id="SSF55874">
    <property type="entry name" value="ATPase domain of HSP90 chaperone/DNA topoisomerase II/histidine kinase"/>
    <property type="match status" value="1"/>
</dbReference>
<dbReference type="AlphaFoldDB" id="A0A2N8KUC6"/>
<dbReference type="Pfam" id="PF02518">
    <property type="entry name" value="HATPase_c"/>
    <property type="match status" value="1"/>
</dbReference>
<dbReference type="SMART" id="SM00388">
    <property type="entry name" value="HisKA"/>
    <property type="match status" value="1"/>
</dbReference>
<dbReference type="CDD" id="cd00082">
    <property type="entry name" value="HisKA"/>
    <property type="match status" value="1"/>
</dbReference>
<feature type="domain" description="Histidine kinase" evidence="5">
    <location>
        <begin position="427"/>
        <end position="668"/>
    </location>
</feature>
<reference evidence="6 7" key="1">
    <citation type="submission" date="2018-01" db="EMBL/GenBank/DDBJ databases">
        <title>Draft genome sequence of Paucibacter aquatile CR182 isolated from freshwater of the Nakdong River.</title>
        <authorList>
            <person name="Choi A."/>
            <person name="Chung E.J."/>
        </authorList>
    </citation>
    <scope>NUCLEOTIDE SEQUENCE [LARGE SCALE GENOMIC DNA]</scope>
    <source>
        <strain evidence="6 7">CR182</strain>
    </source>
</reference>
<dbReference type="InterPro" id="IPR003594">
    <property type="entry name" value="HATPase_dom"/>
</dbReference>
<dbReference type="InterPro" id="IPR036890">
    <property type="entry name" value="HATPase_C_sf"/>
</dbReference>
<evidence type="ECO:0000313" key="6">
    <source>
        <dbReference type="EMBL" id="PND37067.1"/>
    </source>
</evidence>
<dbReference type="InterPro" id="IPR004358">
    <property type="entry name" value="Sig_transdc_His_kin-like_C"/>
</dbReference>
<evidence type="ECO:0000313" key="7">
    <source>
        <dbReference type="Proteomes" id="UP000235916"/>
    </source>
</evidence>
<comment type="catalytic activity">
    <reaction evidence="1">
        <text>ATP + protein L-histidine = ADP + protein N-phospho-L-histidine.</text>
        <dbReference type="EC" id="2.7.13.3"/>
    </reaction>
</comment>
<dbReference type="Proteomes" id="UP000235916">
    <property type="component" value="Unassembled WGS sequence"/>
</dbReference>
<dbReference type="PRINTS" id="PR00344">
    <property type="entry name" value="BCTRLSENSOR"/>
</dbReference>
<dbReference type="InterPro" id="IPR003661">
    <property type="entry name" value="HisK_dim/P_dom"/>
</dbReference>
<comment type="caution">
    <text evidence="6">The sequence shown here is derived from an EMBL/GenBank/DDBJ whole genome shotgun (WGS) entry which is preliminary data.</text>
</comment>
<dbReference type="PROSITE" id="PS50109">
    <property type="entry name" value="HIS_KIN"/>
    <property type="match status" value="1"/>
</dbReference>
<dbReference type="PANTHER" id="PTHR43065:SF47">
    <property type="match status" value="1"/>
</dbReference>
<dbReference type="CDD" id="cd00075">
    <property type="entry name" value="HATPase"/>
    <property type="match status" value="1"/>
</dbReference>
<name>A0A2N8KUC6_9BURK</name>